<protein>
    <submittedName>
        <fullName evidence="3">EamA-like transporter family protein</fullName>
    </submittedName>
</protein>
<dbReference type="OrthoDB" id="7165334at2"/>
<dbReference type="PANTHER" id="PTHR22911">
    <property type="entry name" value="ACYL-MALONYL CONDENSING ENZYME-RELATED"/>
    <property type="match status" value="1"/>
</dbReference>
<feature type="transmembrane region" description="Helical" evidence="1">
    <location>
        <begin position="262"/>
        <end position="279"/>
    </location>
</feature>
<feature type="domain" description="EamA" evidence="2">
    <location>
        <begin position="147"/>
        <end position="273"/>
    </location>
</feature>
<keyword evidence="1" id="KW-0812">Transmembrane</keyword>
<dbReference type="Pfam" id="PF00892">
    <property type="entry name" value="EamA"/>
    <property type="match status" value="2"/>
</dbReference>
<dbReference type="Proteomes" id="UP000198426">
    <property type="component" value="Unassembled WGS sequence"/>
</dbReference>
<feature type="transmembrane region" description="Helical" evidence="1">
    <location>
        <begin position="36"/>
        <end position="58"/>
    </location>
</feature>
<keyword evidence="1" id="KW-1133">Transmembrane helix</keyword>
<keyword evidence="1" id="KW-0472">Membrane</keyword>
<dbReference type="EMBL" id="FZOY01000003">
    <property type="protein sequence ID" value="SNS78960.1"/>
    <property type="molecule type" value="Genomic_DNA"/>
</dbReference>
<evidence type="ECO:0000313" key="4">
    <source>
        <dbReference type="Proteomes" id="UP000198426"/>
    </source>
</evidence>
<dbReference type="AlphaFoldDB" id="A0A239HC75"/>
<dbReference type="SUPFAM" id="SSF103481">
    <property type="entry name" value="Multidrug resistance efflux transporter EmrE"/>
    <property type="match status" value="2"/>
</dbReference>
<feature type="domain" description="EamA" evidence="2">
    <location>
        <begin position="5"/>
        <end position="137"/>
    </location>
</feature>
<dbReference type="InterPro" id="IPR037185">
    <property type="entry name" value="EmrE-like"/>
</dbReference>
<proteinExistence type="predicted"/>
<dbReference type="GO" id="GO:0016020">
    <property type="term" value="C:membrane"/>
    <property type="evidence" value="ECO:0007669"/>
    <property type="project" value="InterPro"/>
</dbReference>
<feature type="transmembrane region" description="Helical" evidence="1">
    <location>
        <begin position="78"/>
        <end position="111"/>
    </location>
</feature>
<accession>A0A239HC75</accession>
<evidence type="ECO:0000259" key="2">
    <source>
        <dbReference type="Pfam" id="PF00892"/>
    </source>
</evidence>
<organism evidence="3 4">
    <name type="scientific">Tropicimonas sediminicola</name>
    <dbReference type="NCBI Taxonomy" id="1031541"/>
    <lineage>
        <taxon>Bacteria</taxon>
        <taxon>Pseudomonadati</taxon>
        <taxon>Pseudomonadota</taxon>
        <taxon>Alphaproteobacteria</taxon>
        <taxon>Rhodobacterales</taxon>
        <taxon>Roseobacteraceae</taxon>
        <taxon>Tropicimonas</taxon>
    </lineage>
</organism>
<dbReference type="PANTHER" id="PTHR22911:SF135">
    <property type="entry name" value="BLR4310 PROTEIN"/>
    <property type="match status" value="1"/>
</dbReference>
<sequence>MHNLRGAILMILSMGFFALEDMFIKRTTETLPIGQIMMVSGLCGFALFSIVVALLRQSLFPAELLAPAVMLRNGSELLAALSFFTALSIIPLSSAAAILQAAPLAVTLLAAVVLGETVGPRRWMAVGIGFVGVLMIVRPGTGAFEPAALLAVFSVLALAVRDVATRVVPATLSSMQITQWSFGIFVPAGGILLLFGPGLQPMDAATSLTFVWIVGCGAIGYYAMVMALRMASLSVIAPFRYSRLLFALAIGMAVLGERPDTLTLAGACLIIASGLYTLARERALFSEA</sequence>
<keyword evidence="4" id="KW-1185">Reference proteome</keyword>
<dbReference type="RefSeq" id="WP_089232930.1">
    <property type="nucleotide sequence ID" value="NZ_FZOY01000003.1"/>
</dbReference>
<name>A0A239HC75_9RHOB</name>
<evidence type="ECO:0000313" key="3">
    <source>
        <dbReference type="EMBL" id="SNS78960.1"/>
    </source>
</evidence>
<feature type="transmembrane region" description="Helical" evidence="1">
    <location>
        <begin position="205"/>
        <end position="228"/>
    </location>
</feature>
<evidence type="ECO:0000256" key="1">
    <source>
        <dbReference type="SAM" id="Phobius"/>
    </source>
</evidence>
<feature type="transmembrane region" description="Helical" evidence="1">
    <location>
        <begin position="240"/>
        <end position="256"/>
    </location>
</feature>
<feature type="transmembrane region" description="Helical" evidence="1">
    <location>
        <begin position="180"/>
        <end position="199"/>
    </location>
</feature>
<dbReference type="InterPro" id="IPR000620">
    <property type="entry name" value="EamA_dom"/>
</dbReference>
<gene>
    <name evidence="3" type="ORF">SAMN05421757_103346</name>
</gene>
<reference evidence="3 4" key="1">
    <citation type="submission" date="2017-06" db="EMBL/GenBank/DDBJ databases">
        <authorList>
            <person name="Kim H.J."/>
            <person name="Triplett B.A."/>
        </authorList>
    </citation>
    <scope>NUCLEOTIDE SEQUENCE [LARGE SCALE GENOMIC DNA]</scope>
    <source>
        <strain evidence="3 4">DSM 29339</strain>
    </source>
</reference>
<feature type="transmembrane region" description="Helical" evidence="1">
    <location>
        <begin position="6"/>
        <end position="24"/>
    </location>
</feature>